<dbReference type="GO" id="GO:0043190">
    <property type="term" value="C:ATP-binding cassette (ABC) transporter complex"/>
    <property type="evidence" value="ECO:0007669"/>
    <property type="project" value="InterPro"/>
</dbReference>
<comment type="subcellular location">
    <subcellularLocation>
        <location evidence="1">Cell membrane</location>
        <topology evidence="1">Multi-pass membrane protein</topology>
    </subcellularLocation>
</comment>
<feature type="transmembrane region" description="Helical" evidence="6">
    <location>
        <begin position="199"/>
        <end position="215"/>
    </location>
</feature>
<evidence type="ECO:0000313" key="7">
    <source>
        <dbReference type="EMBL" id="QNM06113.1"/>
    </source>
</evidence>
<feature type="transmembrane region" description="Helical" evidence="6">
    <location>
        <begin position="71"/>
        <end position="103"/>
    </location>
</feature>
<dbReference type="Pfam" id="PF02361">
    <property type="entry name" value="CbiQ"/>
    <property type="match status" value="1"/>
</dbReference>
<evidence type="ECO:0000256" key="4">
    <source>
        <dbReference type="ARBA" id="ARBA00022989"/>
    </source>
</evidence>
<keyword evidence="5 6" id="KW-0472">Membrane</keyword>
<dbReference type="NCBIfam" id="TIGR02454">
    <property type="entry name" value="ECF_T_CbiQ"/>
    <property type="match status" value="1"/>
</dbReference>
<dbReference type="InterPro" id="IPR003339">
    <property type="entry name" value="ABC/ECF_trnsptr_transmembrane"/>
</dbReference>
<keyword evidence="3 6" id="KW-0812">Transmembrane</keyword>
<evidence type="ECO:0000256" key="2">
    <source>
        <dbReference type="ARBA" id="ARBA00022475"/>
    </source>
</evidence>
<keyword evidence="4 6" id="KW-1133">Transmembrane helix</keyword>
<keyword evidence="2" id="KW-1003">Cell membrane</keyword>
<dbReference type="PANTHER" id="PTHR43723">
    <property type="entry name" value="COBALT TRANSPORT PROTEIN CBIQ"/>
    <property type="match status" value="1"/>
</dbReference>
<reference evidence="7 8" key="1">
    <citation type="submission" date="2020-08" db="EMBL/GenBank/DDBJ databases">
        <authorList>
            <person name="Liu C."/>
            <person name="Sun Q."/>
        </authorList>
    </citation>
    <scope>NUCLEOTIDE SEQUENCE [LARGE SCALE GENOMIC DNA]</scope>
    <source>
        <strain evidence="7 8">NSJ-38</strain>
    </source>
</reference>
<dbReference type="CDD" id="cd16914">
    <property type="entry name" value="EcfT"/>
    <property type="match status" value="1"/>
</dbReference>
<dbReference type="Proteomes" id="UP000515823">
    <property type="component" value="Chromosome"/>
</dbReference>
<name>A0A7G9G5N1_9FIRM</name>
<feature type="transmembrane region" description="Helical" evidence="6">
    <location>
        <begin position="285"/>
        <end position="303"/>
    </location>
</feature>
<dbReference type="AlphaFoldDB" id="A0A7G9G5N1"/>
<dbReference type="EMBL" id="CP060634">
    <property type="protein sequence ID" value="QNM06113.1"/>
    <property type="molecule type" value="Genomic_DNA"/>
</dbReference>
<sequence>MGLQSSGWKRGVHLEPQEQDDLLEHGHRHGCGSRNGHSGRIFGHQHGEGHLSIDYYAYSSEMRPWNPSFKIVMSVFFLICVIAMDSMAVSAIVLFTMAALVMFKGKLGVRRYLNLMTLPFIFIALSSAAIAFDFSLAPKGEYCLHLGFFYISATRASLISTAGLVLKAFSAVSCLYMMTLTTPMGEIVGFFRKIHMPKILVELMYMIYRFIFILLDAQRRMSVAARSRLGYCDRKTSWYSFGRIFSNLLIISLKRANAYYDAMESRCYDGDLRFLEDEKPLKPSLTAGAVLFTAILAGVWYFTR</sequence>
<evidence type="ECO:0000313" key="8">
    <source>
        <dbReference type="Proteomes" id="UP000515823"/>
    </source>
</evidence>
<keyword evidence="8" id="KW-1185">Reference proteome</keyword>
<protein>
    <submittedName>
        <fullName evidence="7">Cobalt ECF transporter T component CbiQ</fullName>
    </submittedName>
</protein>
<dbReference type="PANTHER" id="PTHR43723:SF1">
    <property type="entry name" value="COBALT TRANSPORT PROTEIN CBIQ"/>
    <property type="match status" value="1"/>
</dbReference>
<accession>A0A7G9G5N1</accession>
<evidence type="ECO:0000256" key="6">
    <source>
        <dbReference type="SAM" id="Phobius"/>
    </source>
</evidence>
<dbReference type="InterPro" id="IPR052770">
    <property type="entry name" value="Cobalt_transport_CbiQ"/>
</dbReference>
<evidence type="ECO:0000256" key="3">
    <source>
        <dbReference type="ARBA" id="ARBA00022692"/>
    </source>
</evidence>
<gene>
    <name evidence="7" type="primary">cbiQ</name>
    <name evidence="7" type="ORF">H9Q78_02835</name>
</gene>
<proteinExistence type="predicted"/>
<dbReference type="InterPro" id="IPR012809">
    <property type="entry name" value="ECF_CbiQ"/>
</dbReference>
<feature type="transmembrane region" description="Helical" evidence="6">
    <location>
        <begin position="115"/>
        <end position="136"/>
    </location>
</feature>
<dbReference type="KEGG" id="qdo:H9Q78_02835"/>
<evidence type="ECO:0000256" key="1">
    <source>
        <dbReference type="ARBA" id="ARBA00004651"/>
    </source>
</evidence>
<dbReference type="GO" id="GO:0006824">
    <property type="term" value="P:cobalt ion transport"/>
    <property type="evidence" value="ECO:0007669"/>
    <property type="project" value="InterPro"/>
</dbReference>
<feature type="transmembrane region" description="Helical" evidence="6">
    <location>
        <begin position="156"/>
        <end position="178"/>
    </location>
</feature>
<organism evidence="7 8">
    <name type="scientific">Qiania dongpingensis</name>
    <dbReference type="NCBI Taxonomy" id="2763669"/>
    <lineage>
        <taxon>Bacteria</taxon>
        <taxon>Bacillati</taxon>
        <taxon>Bacillota</taxon>
        <taxon>Clostridia</taxon>
        <taxon>Lachnospirales</taxon>
        <taxon>Lachnospiraceae</taxon>
        <taxon>Qiania</taxon>
    </lineage>
</organism>
<evidence type="ECO:0000256" key="5">
    <source>
        <dbReference type="ARBA" id="ARBA00023136"/>
    </source>
</evidence>